<evidence type="ECO:0000313" key="3">
    <source>
        <dbReference type="Proteomes" id="UP001500021"/>
    </source>
</evidence>
<dbReference type="SUPFAM" id="SSF55729">
    <property type="entry name" value="Acyl-CoA N-acyltransferases (Nat)"/>
    <property type="match status" value="1"/>
</dbReference>
<dbReference type="PANTHER" id="PTHR43792:SF1">
    <property type="entry name" value="N-ACETYLTRANSFERASE DOMAIN-CONTAINING PROTEIN"/>
    <property type="match status" value="1"/>
</dbReference>
<dbReference type="Proteomes" id="UP001500021">
    <property type="component" value="Unassembled WGS sequence"/>
</dbReference>
<dbReference type="InterPro" id="IPR016181">
    <property type="entry name" value="Acyl_CoA_acyltransferase"/>
</dbReference>
<dbReference type="InterPro" id="IPR051531">
    <property type="entry name" value="N-acetyltransferase"/>
</dbReference>
<proteinExistence type="predicted"/>
<dbReference type="Pfam" id="PF13302">
    <property type="entry name" value="Acetyltransf_3"/>
    <property type="match status" value="1"/>
</dbReference>
<protein>
    <submittedName>
        <fullName evidence="2">GNAT family N-acetyltransferase</fullName>
    </submittedName>
</protein>
<keyword evidence="3" id="KW-1185">Reference proteome</keyword>
<evidence type="ECO:0000313" key="2">
    <source>
        <dbReference type="EMBL" id="GAA0823185.1"/>
    </source>
</evidence>
<comment type="caution">
    <text evidence="2">The sequence shown here is derived from an EMBL/GenBank/DDBJ whole genome shotgun (WGS) entry which is preliminary data.</text>
</comment>
<sequence length="186" mass="21355">MDVPNTQRLAFRLMNPDSATDAKLLWQLDQDPEVMRFINGGTMTSMEDIHAIFIPRMAKYTNSDKGWGLWHVSTLDSNEFIGWVLVRPMDFFNDEPKFNDLELGWRFFQKSWGNGYASEAAEAVKLALIDNISEQNPVEYLSALALKENYGSVAVMKKIGMEFIKDFFHKDPLGDMDAVLYRLKTT</sequence>
<organism evidence="2 3">
    <name type="scientific">Colwellia asteriadis</name>
    <dbReference type="NCBI Taxonomy" id="517723"/>
    <lineage>
        <taxon>Bacteria</taxon>
        <taxon>Pseudomonadati</taxon>
        <taxon>Pseudomonadota</taxon>
        <taxon>Gammaproteobacteria</taxon>
        <taxon>Alteromonadales</taxon>
        <taxon>Colwelliaceae</taxon>
        <taxon>Colwellia</taxon>
    </lineage>
</organism>
<reference evidence="2 3" key="1">
    <citation type="journal article" date="2019" name="Int. J. Syst. Evol. Microbiol.">
        <title>The Global Catalogue of Microorganisms (GCM) 10K type strain sequencing project: providing services to taxonomists for standard genome sequencing and annotation.</title>
        <authorList>
            <consortium name="The Broad Institute Genomics Platform"/>
            <consortium name="The Broad Institute Genome Sequencing Center for Infectious Disease"/>
            <person name="Wu L."/>
            <person name="Ma J."/>
        </authorList>
    </citation>
    <scope>NUCLEOTIDE SEQUENCE [LARGE SCALE GENOMIC DNA]</scope>
    <source>
        <strain evidence="2 3">JCM 15608</strain>
    </source>
</reference>
<dbReference type="EMBL" id="BAAAFA010000013">
    <property type="protein sequence ID" value="GAA0823185.1"/>
    <property type="molecule type" value="Genomic_DNA"/>
</dbReference>
<dbReference type="PANTHER" id="PTHR43792">
    <property type="entry name" value="GNAT FAMILY, PUTATIVE (AFU_ORTHOLOGUE AFUA_3G00765)-RELATED-RELATED"/>
    <property type="match status" value="1"/>
</dbReference>
<evidence type="ECO:0000259" key="1">
    <source>
        <dbReference type="Pfam" id="PF13302"/>
    </source>
</evidence>
<gene>
    <name evidence="2" type="ORF">GCM10009111_32470</name>
</gene>
<dbReference type="RefSeq" id="WP_343818855.1">
    <property type="nucleotide sequence ID" value="NZ_BAAAFA010000013.1"/>
</dbReference>
<feature type="domain" description="N-acetyltransferase" evidence="1">
    <location>
        <begin position="8"/>
        <end position="162"/>
    </location>
</feature>
<name>A0ABN1LAR9_9GAMM</name>
<accession>A0ABN1LAR9</accession>
<dbReference type="Gene3D" id="3.40.630.30">
    <property type="match status" value="1"/>
</dbReference>
<dbReference type="InterPro" id="IPR000182">
    <property type="entry name" value="GNAT_dom"/>
</dbReference>